<reference evidence="3 4" key="1">
    <citation type="submission" date="2022-11" db="UniProtKB">
        <authorList>
            <consortium name="WormBaseParasite"/>
        </authorList>
    </citation>
    <scope>IDENTIFICATION</scope>
</reference>
<dbReference type="WBParaSite" id="PgB01_g196_t01">
    <property type="protein sequence ID" value="PgB01_g196_t01"/>
    <property type="gene ID" value="PgB01_g196"/>
</dbReference>
<feature type="compositionally biased region" description="Acidic residues" evidence="1">
    <location>
        <begin position="548"/>
        <end position="561"/>
    </location>
</feature>
<dbReference type="Proteomes" id="UP000887569">
    <property type="component" value="Unplaced"/>
</dbReference>
<evidence type="ECO:0000313" key="3">
    <source>
        <dbReference type="WBParaSite" id="PgB01_g196_t01"/>
    </source>
</evidence>
<feature type="region of interest" description="Disordered" evidence="1">
    <location>
        <begin position="1192"/>
        <end position="1267"/>
    </location>
</feature>
<protein>
    <submittedName>
        <fullName evidence="3 4">C2H2-type domain-containing protein</fullName>
    </submittedName>
</protein>
<feature type="compositionally biased region" description="Basic and acidic residues" evidence="1">
    <location>
        <begin position="33"/>
        <end position="44"/>
    </location>
</feature>
<feature type="region of interest" description="Disordered" evidence="1">
    <location>
        <begin position="939"/>
        <end position="958"/>
    </location>
</feature>
<name>A0A914ZG12_PARUN</name>
<evidence type="ECO:0000313" key="2">
    <source>
        <dbReference type="Proteomes" id="UP000887569"/>
    </source>
</evidence>
<keyword evidence="2" id="KW-1185">Reference proteome</keyword>
<evidence type="ECO:0000256" key="1">
    <source>
        <dbReference type="SAM" id="MobiDB-lite"/>
    </source>
</evidence>
<feature type="compositionally biased region" description="Acidic residues" evidence="1">
    <location>
        <begin position="204"/>
        <end position="219"/>
    </location>
</feature>
<feature type="region of interest" description="Disordered" evidence="1">
    <location>
        <begin position="1"/>
        <end position="247"/>
    </location>
</feature>
<dbReference type="AlphaFoldDB" id="A0A914ZG12"/>
<feature type="compositionally biased region" description="Acidic residues" evidence="1">
    <location>
        <begin position="942"/>
        <end position="951"/>
    </location>
</feature>
<organism evidence="2 4">
    <name type="scientific">Parascaris univalens</name>
    <name type="common">Nematode worm</name>
    <dbReference type="NCBI Taxonomy" id="6257"/>
    <lineage>
        <taxon>Eukaryota</taxon>
        <taxon>Metazoa</taxon>
        <taxon>Ecdysozoa</taxon>
        <taxon>Nematoda</taxon>
        <taxon>Chromadorea</taxon>
        <taxon>Rhabditida</taxon>
        <taxon>Spirurina</taxon>
        <taxon>Ascaridomorpha</taxon>
        <taxon>Ascaridoidea</taxon>
        <taxon>Ascarididae</taxon>
        <taxon>Parascaris</taxon>
    </lineage>
</organism>
<feature type="compositionally biased region" description="Basic and acidic residues" evidence="1">
    <location>
        <begin position="132"/>
        <end position="159"/>
    </location>
</feature>
<evidence type="ECO:0000313" key="4">
    <source>
        <dbReference type="WBParaSite" id="PgB01_g196_t02"/>
    </source>
</evidence>
<feature type="compositionally biased region" description="Polar residues" evidence="1">
    <location>
        <begin position="1196"/>
        <end position="1208"/>
    </location>
</feature>
<accession>A0A914ZG12</accession>
<dbReference type="WBParaSite" id="PgB01_g196_t02">
    <property type="protein sequence ID" value="PgB01_g196_t02"/>
    <property type="gene ID" value="PgB01_g196"/>
</dbReference>
<feature type="compositionally biased region" description="Low complexity" evidence="1">
    <location>
        <begin position="110"/>
        <end position="123"/>
    </location>
</feature>
<feature type="compositionally biased region" description="Low complexity" evidence="1">
    <location>
        <begin position="228"/>
        <end position="237"/>
    </location>
</feature>
<feature type="compositionally biased region" description="Basic and acidic residues" evidence="1">
    <location>
        <begin position="178"/>
        <end position="203"/>
    </location>
</feature>
<feature type="region of interest" description="Disordered" evidence="1">
    <location>
        <begin position="510"/>
        <end position="574"/>
    </location>
</feature>
<feature type="compositionally biased region" description="Polar residues" evidence="1">
    <location>
        <begin position="90"/>
        <end position="102"/>
    </location>
</feature>
<feature type="compositionally biased region" description="Polar residues" evidence="1">
    <location>
        <begin position="45"/>
        <end position="62"/>
    </location>
</feature>
<sequence>MPLTRGGRSTISEDTESKPESKSRNIKSTLEIASRKQRTEKSSTKNESLLGTNETPVISNANEEGDKPTGSPSLPETPQRESRRIRRNTESALTSPSKNVQSARKREVSESAASEPSSDEASSQRNEVTNEAGREAAIKDHTGIAEVKSEGNAEKEEPVLRTSSRQRKPTARFFEMMEMEKRSKHQRQERTPTKATEKRRMTEDESEEIVVDVITDGDDGPQAKKSRTSASSSSKTKGNAGKEESRHAVMFSETVVRDMQRVAKEDEREVVEETVVVDELTPIEANLQPYRASRERGHLEEGDAERVVRGRIERQAAQGTAKPRTRNVVTMPPAVMPMENAVPATAPLLTTDRTNIRHIKRMKPEEREAREAAEKVAFLDRRHCTSVDRGSSSMMHAPRILDRRGDTAERSYRAPFYTPRSPRRSMALQEDEESVRSYGYRRTYREDIRAGRYLEGLERHEFIPQGQQIMLNEDGEEVIYEPIEVGEEEIIEEQIDDEDETLIFAEGDLDGEQEVQAEEPRTKISRSRQAGTVEAGRRRVTGAKGTDELEEATGAEIEDDEPPPHLDPEDGPAPEELLQMENLDRAPETEYIEGMGEVVRVQSPGGTQQFIQINAGQQIDGETFYVDENGMLIEEPSQRDLRAVEFNFLDNKNICCGLCGEIVPYDLLMSEHLPSQHPEVLGDGGSMDFEEIPYEVWLRDKLSSEKKHMENGFRSAAYDPLRMARSTRVLRRVSQVRVNPNEMSLAQLDSALRKKMVEKMGRKVPVTLVDKQHARCGICNAVVSLNRKFEVVHLVRHFNAWHPSAHRCAGTWKDRQPQPGMGKPLSTQDFAVIDTSLEVGDNLQCIWCGMFMDTDALAMHFSEVHPDEVEVPKCNLCLQELVINARLTEKYGEDFGISLPDEHHIRCAKFETIHTSESALDRLIERRLRRLQAGGESVDTYLSDENDDEDDRSFGAGPEAYLNSRMSFGRRSKPKRHFIMPALRQAAPIGSKYVEPVTECHWKCKLCKGDILAAVISAGAIRHFRTVHPEELEHMQYELCKARLERVSDGCMEFVHPQLIECLVCNMTYALHKPYNMCRAIRHLKSKHPDMMPEYAGMRDHEKGLKQRRQTRIDERIRSGGRNFDETVDENGFITDPETIAMLKAQYNVDFQRVQALEGSDGERVYVLMGEGEEIDAETAEQLAASLSSGEILAEGSQQTSEEVSQQKSLEHQDNEPSCSTEQFPAESEAQQDAAEREKSDEGEGQVTGEGGRRFDGTEFVAEPEYL</sequence>
<proteinExistence type="predicted"/>